<accession>G9Y0J8</accession>
<feature type="chain" id="PRO_5003528683" evidence="1">
    <location>
        <begin position="23"/>
        <end position="174"/>
    </location>
</feature>
<keyword evidence="1" id="KW-0732">Signal</keyword>
<comment type="caution">
    <text evidence="2">The sequence shown here is derived from an EMBL/GenBank/DDBJ whole genome shotgun (WGS) entry which is preliminary data.</text>
</comment>
<dbReference type="RefSeq" id="WP_004088878.1">
    <property type="nucleotide sequence ID" value="NZ_JH417481.1"/>
</dbReference>
<gene>
    <name evidence="2" type="ORF">HMPREF0454_00056</name>
</gene>
<proteinExistence type="predicted"/>
<name>G9Y0J8_HAFAL</name>
<sequence>MKNKMLSIGLLGMLLASSSAFAEWATKVEDDAFSDSHTAMMFGAETELNGVAFDCSSDGISVSYIEQADTKKVTAGLPVDLVFKVDDNSPIKFKAQTAIRNNNYFGITADTPDELKILLAQLKQAKRRVLVGIKSSLNDQKMSFELSSIGSTTAVNKFIKACNIELPTASPKKS</sequence>
<reference evidence="2 3" key="1">
    <citation type="submission" date="2011-08" db="EMBL/GenBank/DDBJ databases">
        <authorList>
            <person name="Weinstock G."/>
            <person name="Sodergren E."/>
            <person name="Clifton S."/>
            <person name="Fulton L."/>
            <person name="Fulton B."/>
            <person name="Courtney L."/>
            <person name="Fronick C."/>
            <person name="Harrison M."/>
            <person name="Strong C."/>
            <person name="Farmer C."/>
            <person name="Delahaunty K."/>
            <person name="Markovic C."/>
            <person name="Hall O."/>
            <person name="Minx P."/>
            <person name="Tomlinson C."/>
            <person name="Mitreva M."/>
            <person name="Hou S."/>
            <person name="Chen J."/>
            <person name="Wollam A."/>
            <person name="Pepin K.H."/>
            <person name="Johnson M."/>
            <person name="Bhonagiri V."/>
            <person name="Zhang X."/>
            <person name="Suruliraj S."/>
            <person name="Warren W."/>
            <person name="Chinwalla A."/>
            <person name="Mardis E.R."/>
            <person name="Wilson R.K."/>
        </authorList>
    </citation>
    <scope>NUCLEOTIDE SEQUENCE [LARGE SCALE GENOMIC DNA]</scope>
    <source>
        <strain evidence="2 3">ATCC 51873</strain>
    </source>
</reference>
<dbReference type="Proteomes" id="UP000005959">
    <property type="component" value="Unassembled WGS sequence"/>
</dbReference>
<protein>
    <submittedName>
        <fullName evidence="2">Uncharacterized protein</fullName>
    </submittedName>
</protein>
<dbReference type="EMBL" id="AGCI01000001">
    <property type="protein sequence ID" value="EHM48877.1"/>
    <property type="molecule type" value="Genomic_DNA"/>
</dbReference>
<organism evidence="2 3">
    <name type="scientific">Hafnia alvei ATCC 51873</name>
    <dbReference type="NCBI Taxonomy" id="1002364"/>
    <lineage>
        <taxon>Bacteria</taxon>
        <taxon>Pseudomonadati</taxon>
        <taxon>Pseudomonadota</taxon>
        <taxon>Gammaproteobacteria</taxon>
        <taxon>Enterobacterales</taxon>
        <taxon>Hafniaceae</taxon>
        <taxon>Hafnia</taxon>
    </lineage>
</organism>
<feature type="signal peptide" evidence="1">
    <location>
        <begin position="1"/>
        <end position="22"/>
    </location>
</feature>
<dbReference type="HOGENOM" id="CLU_131440_0_0_6"/>
<evidence type="ECO:0000313" key="2">
    <source>
        <dbReference type="EMBL" id="EHM48877.1"/>
    </source>
</evidence>
<evidence type="ECO:0000313" key="3">
    <source>
        <dbReference type="Proteomes" id="UP000005959"/>
    </source>
</evidence>
<dbReference type="AlphaFoldDB" id="G9Y0J8"/>
<evidence type="ECO:0000256" key="1">
    <source>
        <dbReference type="SAM" id="SignalP"/>
    </source>
</evidence>